<name>A0ABS6JHS9_9BACI</name>
<feature type="domain" description="RNA polymerase sigma-70 region 2" evidence="1">
    <location>
        <begin position="18"/>
        <end position="61"/>
    </location>
</feature>
<evidence type="ECO:0000313" key="3">
    <source>
        <dbReference type="Proteomes" id="UP000784880"/>
    </source>
</evidence>
<dbReference type="EMBL" id="JAHQCS010000088">
    <property type="protein sequence ID" value="MBU9711893.1"/>
    <property type="molecule type" value="Genomic_DNA"/>
</dbReference>
<accession>A0ABS6JHS9</accession>
<dbReference type="InterPro" id="IPR007627">
    <property type="entry name" value="RNA_pol_sigma70_r2"/>
</dbReference>
<comment type="caution">
    <text evidence="2">The sequence shown here is derived from an EMBL/GenBank/DDBJ whole genome shotgun (WGS) entry which is preliminary data.</text>
</comment>
<evidence type="ECO:0000259" key="1">
    <source>
        <dbReference type="Pfam" id="PF04542"/>
    </source>
</evidence>
<sequence>MTFIKSIFHHSKSSFEELVEADQERLYKIAYAYVKNEQDALDVLQDAIVKGFKSFHKLNDSQYFYSVWQC</sequence>
<keyword evidence="3" id="KW-1185">Reference proteome</keyword>
<reference evidence="2 3" key="1">
    <citation type="submission" date="2021-06" db="EMBL/GenBank/DDBJ databases">
        <title>Bacillus sp. RD4P76, an endophyte from a halophyte.</title>
        <authorList>
            <person name="Sun J.-Q."/>
        </authorList>
    </citation>
    <scope>NUCLEOTIDE SEQUENCE [LARGE SCALE GENOMIC DNA]</scope>
    <source>
        <strain evidence="2 3">CGMCC 1.15917</strain>
    </source>
</reference>
<gene>
    <name evidence="2" type="ORF">KS419_09100</name>
</gene>
<evidence type="ECO:0000313" key="2">
    <source>
        <dbReference type="EMBL" id="MBU9711893.1"/>
    </source>
</evidence>
<protein>
    <recommendedName>
        <fullName evidence="1">RNA polymerase sigma-70 region 2 domain-containing protein</fullName>
    </recommendedName>
</protein>
<proteinExistence type="predicted"/>
<dbReference type="RefSeq" id="WP_217065995.1">
    <property type="nucleotide sequence ID" value="NZ_JAHQCS010000088.1"/>
</dbReference>
<dbReference type="Pfam" id="PF04542">
    <property type="entry name" value="Sigma70_r2"/>
    <property type="match status" value="1"/>
</dbReference>
<organism evidence="2 3">
    <name type="scientific">Evansella tamaricis</name>
    <dbReference type="NCBI Taxonomy" id="2069301"/>
    <lineage>
        <taxon>Bacteria</taxon>
        <taxon>Bacillati</taxon>
        <taxon>Bacillota</taxon>
        <taxon>Bacilli</taxon>
        <taxon>Bacillales</taxon>
        <taxon>Bacillaceae</taxon>
        <taxon>Evansella</taxon>
    </lineage>
</organism>
<dbReference type="Proteomes" id="UP000784880">
    <property type="component" value="Unassembled WGS sequence"/>
</dbReference>